<evidence type="ECO:0000313" key="3">
    <source>
        <dbReference type="Proteomes" id="UP000465785"/>
    </source>
</evidence>
<dbReference type="EMBL" id="AP022601">
    <property type="protein sequence ID" value="BBY94277.1"/>
    <property type="molecule type" value="Genomic_DNA"/>
</dbReference>
<evidence type="ECO:0000313" key="2">
    <source>
        <dbReference type="EMBL" id="BBY94277.1"/>
    </source>
</evidence>
<gene>
    <name evidence="2" type="ORF">MGALJ_39460</name>
</gene>
<dbReference type="RefSeq" id="WP_232076198.1">
    <property type="nucleotide sequence ID" value="NZ_AP022601.1"/>
</dbReference>
<dbReference type="KEGG" id="mgau:MGALJ_39460"/>
<feature type="domain" description="Putative Flp pilus-assembly TadG-like N-terminal" evidence="1">
    <location>
        <begin position="1"/>
        <end position="42"/>
    </location>
</feature>
<evidence type="ECO:0000259" key="1">
    <source>
        <dbReference type="Pfam" id="PF13400"/>
    </source>
</evidence>
<dbReference type="Pfam" id="PF13400">
    <property type="entry name" value="Tad"/>
    <property type="match status" value="1"/>
</dbReference>
<reference evidence="2 3" key="1">
    <citation type="journal article" date="2019" name="Emerg. Microbes Infect.">
        <title>Comprehensive subspecies identification of 175 nontuberculous mycobacteria species based on 7547 genomic profiles.</title>
        <authorList>
            <person name="Matsumoto Y."/>
            <person name="Kinjo T."/>
            <person name="Motooka D."/>
            <person name="Nabeya D."/>
            <person name="Jung N."/>
            <person name="Uechi K."/>
            <person name="Horii T."/>
            <person name="Iida T."/>
            <person name="Fujita J."/>
            <person name="Nakamura S."/>
        </authorList>
    </citation>
    <scope>NUCLEOTIDE SEQUENCE [LARGE SCALE GENOMIC DNA]</scope>
    <source>
        <strain evidence="2 3">JCM 6399</strain>
    </source>
</reference>
<accession>A0A9W4BHD2</accession>
<dbReference type="InterPro" id="IPR021202">
    <property type="entry name" value="Rv3654c-like"/>
</dbReference>
<name>A0A9W4BHD2_9MYCO</name>
<proteinExistence type="predicted"/>
<dbReference type="Proteomes" id="UP000465785">
    <property type="component" value="Chromosome"/>
</dbReference>
<dbReference type="AlphaFoldDB" id="A0A9W4BHD2"/>
<dbReference type="NCBIfam" id="TIGR03816">
    <property type="entry name" value="tadE_like_DECH"/>
    <property type="match status" value="1"/>
</dbReference>
<protein>
    <recommendedName>
        <fullName evidence="1">Putative Flp pilus-assembly TadG-like N-terminal domain-containing protein</fullName>
    </recommendedName>
</protein>
<dbReference type="InterPro" id="IPR028087">
    <property type="entry name" value="Tad_N"/>
</dbReference>
<keyword evidence="3" id="KW-1185">Reference proteome</keyword>
<sequence length="109" mass="10340">MVAVAMMAVLLAITVACVYLGSAVVARHRAQAAADLAALAAAGGLVDGAATACARAAAVAEAMGSSVADCTVSGLDVVVAVEVGAVLGRFGVGTARAVARAGPVDSSLT</sequence>
<organism evidence="2 3">
    <name type="scientific">Mycobacterium gallinarum</name>
    <dbReference type="NCBI Taxonomy" id="39689"/>
    <lineage>
        <taxon>Bacteria</taxon>
        <taxon>Bacillati</taxon>
        <taxon>Actinomycetota</taxon>
        <taxon>Actinomycetes</taxon>
        <taxon>Mycobacteriales</taxon>
        <taxon>Mycobacteriaceae</taxon>
        <taxon>Mycobacterium</taxon>
    </lineage>
</organism>